<keyword evidence="1" id="KW-0378">Hydrolase</keyword>
<reference evidence="1 2" key="1">
    <citation type="submission" date="2017-05" db="EMBL/GenBank/DDBJ databases">
        <title>Bifidobacterium vansinderenii sp. nov.</title>
        <authorList>
            <person name="Lugli G.A."/>
            <person name="Duranti S."/>
            <person name="Mangifesta M."/>
        </authorList>
    </citation>
    <scope>NUCLEOTIDE SEQUENCE [LARGE SCALE GENOMIC DNA]</scope>
    <source>
        <strain evidence="1 2">Tam10B</strain>
    </source>
</reference>
<keyword evidence="1" id="KW-0347">Helicase</keyword>
<evidence type="ECO:0000313" key="1">
    <source>
        <dbReference type="EMBL" id="OXN01223.1"/>
    </source>
</evidence>
<sequence length="68" mass="7875">MQVPEVDWKAQYEETLAHSREWEKRAKANKSAADELERLKQSQMSDAEKAAAKTVKLQKKLDVFKAKK</sequence>
<proteinExistence type="predicted"/>
<gene>
    <name evidence="1" type="ORF">Tam10B_0223</name>
</gene>
<protein>
    <submittedName>
        <fullName evidence="1">Phage helicase</fullName>
    </submittedName>
</protein>
<comment type="caution">
    <text evidence="1">The sequence shown here is derived from an EMBL/GenBank/DDBJ whole genome shotgun (WGS) entry which is preliminary data.</text>
</comment>
<name>A0A229W024_9BIFI</name>
<keyword evidence="1" id="KW-0067">ATP-binding</keyword>
<dbReference type="GO" id="GO:0004386">
    <property type="term" value="F:helicase activity"/>
    <property type="evidence" value="ECO:0007669"/>
    <property type="project" value="UniProtKB-KW"/>
</dbReference>
<dbReference type="AlphaFoldDB" id="A0A229W024"/>
<keyword evidence="2" id="KW-1185">Reference proteome</keyword>
<keyword evidence="1" id="KW-0547">Nucleotide-binding</keyword>
<evidence type="ECO:0000313" key="2">
    <source>
        <dbReference type="Proteomes" id="UP000215433"/>
    </source>
</evidence>
<dbReference type="RefSeq" id="WP_233133523.1">
    <property type="nucleotide sequence ID" value="NZ_NEWD01000004.1"/>
</dbReference>
<dbReference type="EMBL" id="NEWD01000004">
    <property type="protein sequence ID" value="OXN01223.1"/>
    <property type="molecule type" value="Genomic_DNA"/>
</dbReference>
<organism evidence="1 2">
    <name type="scientific">Bifidobacterium vansinderenii</name>
    <dbReference type="NCBI Taxonomy" id="1984871"/>
    <lineage>
        <taxon>Bacteria</taxon>
        <taxon>Bacillati</taxon>
        <taxon>Actinomycetota</taxon>
        <taxon>Actinomycetes</taxon>
        <taxon>Bifidobacteriales</taxon>
        <taxon>Bifidobacteriaceae</taxon>
        <taxon>Bifidobacterium</taxon>
    </lineage>
</organism>
<accession>A0A229W024</accession>
<dbReference type="Proteomes" id="UP000215433">
    <property type="component" value="Unassembled WGS sequence"/>
</dbReference>